<feature type="chain" id="PRO_5013141062" evidence="17">
    <location>
        <begin position="20"/>
        <end position="1814"/>
    </location>
</feature>
<dbReference type="Gene3D" id="3.30.565.10">
    <property type="entry name" value="Histidine kinase-like ATPase, C-terminal domain"/>
    <property type="match status" value="1"/>
</dbReference>
<evidence type="ECO:0000256" key="17">
    <source>
        <dbReference type="SAM" id="SignalP"/>
    </source>
</evidence>
<dbReference type="SUPFAM" id="SSF51011">
    <property type="entry name" value="Glycosyl hydrolase domain"/>
    <property type="match status" value="1"/>
</dbReference>
<evidence type="ECO:0000256" key="3">
    <source>
        <dbReference type="ARBA" id="ARBA00004613"/>
    </source>
</evidence>
<dbReference type="Gene3D" id="1.10.287.130">
    <property type="match status" value="1"/>
</dbReference>
<dbReference type="CDD" id="cd16922">
    <property type="entry name" value="HATPase_EvgS-ArcB-TorS-like"/>
    <property type="match status" value="1"/>
</dbReference>
<feature type="domain" description="PAS" evidence="20">
    <location>
        <begin position="1133"/>
        <end position="1203"/>
    </location>
</feature>
<dbReference type="Gene3D" id="3.20.20.80">
    <property type="entry name" value="Glycosidases"/>
    <property type="match status" value="2"/>
</dbReference>
<dbReference type="InterPro" id="IPR001789">
    <property type="entry name" value="Sig_transdc_resp-reg_receiver"/>
</dbReference>
<evidence type="ECO:0000259" key="19">
    <source>
        <dbReference type="PROSITE" id="PS50110"/>
    </source>
</evidence>
<comment type="catalytic activity">
    <reaction evidence="1">
        <text>Hydrolysis of terminal, non-reducing beta-D-glucosyl residues with release of beta-D-glucose.</text>
        <dbReference type="EC" id="3.2.1.21"/>
    </reaction>
</comment>
<evidence type="ECO:0000256" key="16">
    <source>
        <dbReference type="SAM" id="MobiDB-lite"/>
    </source>
</evidence>
<feature type="modified residue" description="4-aspartylphosphate" evidence="15">
    <location>
        <position position="1731"/>
    </location>
</feature>
<comment type="function">
    <text evidence="14">Glucosidase involved in the degradation of cellulosic biomass. Has both alpha- and beta-glucosidase activity.</text>
</comment>
<dbReference type="CDD" id="cd06602">
    <property type="entry name" value="GH31_MGAM_SI_GAA"/>
    <property type="match status" value="1"/>
</dbReference>
<keyword evidence="9" id="KW-0325">Glycoprotein</keyword>
<dbReference type="InterPro" id="IPR004358">
    <property type="entry name" value="Sig_transdc_His_kin-like_C"/>
</dbReference>
<dbReference type="Proteomes" id="UP000215127">
    <property type="component" value="Chromosome 10"/>
</dbReference>
<protein>
    <submittedName>
        <fullName evidence="21">Uncharacterized protein</fullName>
    </submittedName>
</protein>
<gene>
    <name evidence="21" type="ORF">ZT3D7_G9835</name>
</gene>
<dbReference type="InterPro" id="IPR005467">
    <property type="entry name" value="His_kinase_dom"/>
</dbReference>
<dbReference type="CDD" id="cd00130">
    <property type="entry name" value="PAS"/>
    <property type="match status" value="1"/>
</dbReference>
<dbReference type="GO" id="GO:0004558">
    <property type="term" value="F:alpha-1,4-glucosidase activity"/>
    <property type="evidence" value="ECO:0007669"/>
    <property type="project" value="UniProtKB-EC"/>
</dbReference>
<dbReference type="InterPro" id="IPR011006">
    <property type="entry name" value="CheY-like_superfamily"/>
</dbReference>
<dbReference type="Gene3D" id="2.60.40.1180">
    <property type="entry name" value="Golgi alpha-mannosidase II"/>
    <property type="match status" value="2"/>
</dbReference>
<evidence type="ECO:0000313" key="22">
    <source>
        <dbReference type="Proteomes" id="UP000215127"/>
    </source>
</evidence>
<dbReference type="Pfam" id="PF01055">
    <property type="entry name" value="Glyco_hydro_31_2nd"/>
    <property type="match status" value="1"/>
</dbReference>
<dbReference type="InterPro" id="IPR036097">
    <property type="entry name" value="HisK_dim/P_sf"/>
</dbReference>
<dbReference type="SMART" id="SM00448">
    <property type="entry name" value="REC"/>
    <property type="match status" value="1"/>
</dbReference>
<dbReference type="SUPFAM" id="SSF74650">
    <property type="entry name" value="Galactose mutarotase-like"/>
    <property type="match status" value="1"/>
</dbReference>
<keyword evidence="22" id="KW-1185">Reference proteome</keyword>
<evidence type="ECO:0000256" key="11">
    <source>
        <dbReference type="ARBA" id="ARBA00023295"/>
    </source>
</evidence>
<comment type="catalytic activity">
    <reaction evidence="2">
        <text>Hydrolysis of terminal, non-reducing (1-&gt;4)-linked alpha-D-glucose residues with release of alpha-D-glucose.</text>
        <dbReference type="EC" id="3.2.1.20"/>
    </reaction>
</comment>
<keyword evidence="13" id="KW-0624">Polysaccharide degradation</keyword>
<dbReference type="GO" id="GO:0000272">
    <property type="term" value="P:polysaccharide catabolic process"/>
    <property type="evidence" value="ECO:0007669"/>
    <property type="project" value="UniProtKB-KW"/>
</dbReference>
<organism evidence="21 22">
    <name type="scientific">Zymoseptoria tritici (strain ST99CH_3D7)</name>
    <dbReference type="NCBI Taxonomy" id="1276538"/>
    <lineage>
        <taxon>Eukaryota</taxon>
        <taxon>Fungi</taxon>
        <taxon>Dikarya</taxon>
        <taxon>Ascomycota</taxon>
        <taxon>Pezizomycotina</taxon>
        <taxon>Dothideomycetes</taxon>
        <taxon>Dothideomycetidae</taxon>
        <taxon>Mycosphaerellales</taxon>
        <taxon>Mycosphaerellaceae</taxon>
        <taxon>Zymoseptoria</taxon>
    </lineage>
</organism>
<dbReference type="Pfam" id="PF21365">
    <property type="entry name" value="Glyco_hydro_31_3rd"/>
    <property type="match status" value="1"/>
</dbReference>
<sequence>MISQLFVGAALAVTASSRALSVRQSSSDVSPGYSASNVEMTAFGLTADLTLAGPATNTYGNDIENLKLTVNYDTEKRLHVKIEDAPTIAYQVPISVFPTPDNSSSVSADASELNFTWEESPFSFRVIRKANSDVLFDSSASELVFQDQYLRLRTALPANPNLYGLGEHTDPFRLNATNYTRTMWSRDSYGVPPVTNLYGNHPIYFDHRGANGTHGVFLLSSSGMDVKINQSETGEQYLEYNLMSGVLDLYFMAGPTPTEVSKQYAEIAGLPAMMPYWGFGLHQCRYGYRDYLGVAEVVANYSVAGIPLETMWTDIDYMYERYIMTTDPDRYPIARVRDIVDYLHDHDQHYVVMVDPAVAYQEQKFDNLTYTTFTDARDDGLFLYKNDDIFKGVVWPGVTAFPDWFHPKTQDYWTNEFLQFFNADTGVDIDALWIDMNEAANFNHFGDDVDNTAAESGFPPSRPALRSQPRQIPGFPSEFQPGAQPYPADDLAYAPPWLAPASNPNDVAKRQITGEAAQRLAKRQAPSTHSGASMIGYADRDLLAPPYQIKNANTQQALGGLSNSTLDTDIVHYDGHVELDVHNLYGSMMSTACRTAMLARRPARRPLIITRSTFAGAGTQVGKWLGDNLSTWEQYRFSIAGMLNFAALFQMPMVGSDICGFGANTTETLCARWATLGAFYTFMRNHNGDTSIPQEFYLWDTVAEAARSALDIRYRLLDYIYTALHKQTKTGTPVANPMFFIYPNDTNTFGTQLQFFYGESILVSPVTEENSTSVDIYLPDDRFYAWGSWDAVEGKGEAVTLNDIGFTEIPLHVRGGSVLPVRAGSGITTTATRKFPFNIVIAPGRDGKASGSLYLDDGDSIEQAATSEITFTFEDGLLSIGGTFGYTDEEFRISGVTLLGCESARGAPAYQHHNGKKRDAESWTAVADGAWSEDLGKGVRTAQLDEVLTVSAAATQDATTTKPLLPGIDKDCRLGPLIGWPEDLRAYALTIASVPYPAALLWEDDFLLLHNDAWENMGGITAQGQPQRDSFSKSTLETLRSVREDGMPEEVRTRDLIREITSESKKVSTCILSPLQPNGIMIQLLPKPRMYQSMQIGGGRPDKVDYSTVMNDDTNGDGDHTDSQAGDNIPIDEHPFFRRFAEMLPSGLAILDRNAQAIFVNQHFFDLTTLQRDDEEFTSWPQSIHPEDYDRVMGAYKKAFQSQEQLRIEFRARDEPHPWRLLLLTPLGDENFQHVSTRDSGGFICSIVDISSEKGAELAERKAAQQARERKEQQERFIDMISHEIRNPLSAVLHCAEDITDAISGDKTETDISMIREAVETIHLCVKHQKNIVDDVLSFSKLDASLLSLVPTPSEPSRQLQVTLKMFQHEFRKEQMGFEYTVDDSYNSAGVNRVMADIPRIGQVLINLVTNAIKFTQRSKGEKKLTCSVGASLERPDSYPPNVVFFESENSAYRIDATNTKEWGSGEALYIMVAVKDTGIGISQEGQRRLFERFRQATPKTEEVYGGSGLGLNISRKICHLHGGEIGVSSKEGEGSTFGFFFKVKRTEDNDGESTSPQEEQNGIERIRGQIHAELHSPVSPHGREPFSYTPRAATKPEGSSYFEERPTEEEVDGPAAVDYEKNDLYGDAERPSISKVHLSGESKVSDDVTGNKSAEHQLPSRPKTQRTGSKAHVLLVEDNVINQRIVFRKLEAKGFNVTTANNGKEAVDAARNAPKGSSGDKGAFDIILMDQEMPIMDGNAATKAIRELEERGEVERVPILGVTANVRGAQQEEMLNNGMDDVISKPYMIEEMVTKINEVVGYDAREKPDQSNE</sequence>
<evidence type="ECO:0000256" key="12">
    <source>
        <dbReference type="ARBA" id="ARBA00023316"/>
    </source>
</evidence>
<dbReference type="GO" id="GO:0071555">
    <property type="term" value="P:cell wall organization"/>
    <property type="evidence" value="ECO:0007669"/>
    <property type="project" value="UniProtKB-KW"/>
</dbReference>
<dbReference type="InterPro" id="IPR003594">
    <property type="entry name" value="HATPase_dom"/>
</dbReference>
<dbReference type="Pfam" id="PF00512">
    <property type="entry name" value="HisKA"/>
    <property type="match status" value="1"/>
</dbReference>
<dbReference type="InterPro" id="IPR017853">
    <property type="entry name" value="GH"/>
</dbReference>
<dbReference type="InterPro" id="IPR003661">
    <property type="entry name" value="HisK_dim/P_dom"/>
</dbReference>
<dbReference type="InterPro" id="IPR013780">
    <property type="entry name" value="Glyco_hydro_b"/>
</dbReference>
<dbReference type="GO" id="GO:0000155">
    <property type="term" value="F:phosphorelay sensor kinase activity"/>
    <property type="evidence" value="ECO:0007669"/>
    <property type="project" value="InterPro"/>
</dbReference>
<dbReference type="InterPro" id="IPR035965">
    <property type="entry name" value="PAS-like_dom_sf"/>
</dbReference>
<feature type="signal peptide" evidence="17">
    <location>
        <begin position="1"/>
        <end position="19"/>
    </location>
</feature>
<dbReference type="Gene3D" id="3.30.450.20">
    <property type="entry name" value="PAS domain"/>
    <property type="match status" value="1"/>
</dbReference>
<dbReference type="SUPFAM" id="SSF55874">
    <property type="entry name" value="ATPase domain of HSP90 chaperone/DNA topoisomerase II/histidine kinase"/>
    <property type="match status" value="1"/>
</dbReference>
<accession>A0A1X7S587</accession>
<dbReference type="SMART" id="SM00388">
    <property type="entry name" value="HisKA"/>
    <property type="match status" value="1"/>
</dbReference>
<dbReference type="PANTHER" id="PTHR22762">
    <property type="entry name" value="ALPHA-GLUCOSIDASE"/>
    <property type="match status" value="1"/>
</dbReference>
<keyword evidence="11" id="KW-0326">Glycosidase</keyword>
<evidence type="ECO:0000256" key="2">
    <source>
        <dbReference type="ARBA" id="ARBA00001657"/>
    </source>
</evidence>
<dbReference type="GO" id="GO:0005576">
    <property type="term" value="C:extracellular region"/>
    <property type="evidence" value="ECO:0007669"/>
    <property type="project" value="UniProtKB-SubCell"/>
</dbReference>
<dbReference type="InterPro" id="IPR036890">
    <property type="entry name" value="HATPase_C_sf"/>
</dbReference>
<evidence type="ECO:0000313" key="21">
    <source>
        <dbReference type="EMBL" id="SMQ54680.1"/>
    </source>
</evidence>
<dbReference type="GO" id="GO:0008422">
    <property type="term" value="F:beta-glucosidase activity"/>
    <property type="evidence" value="ECO:0007669"/>
    <property type="project" value="UniProtKB-EC"/>
</dbReference>
<dbReference type="Pfam" id="PF13802">
    <property type="entry name" value="Gal_mutarotas_2"/>
    <property type="match status" value="1"/>
</dbReference>
<keyword evidence="6 15" id="KW-0597">Phosphoprotein</keyword>
<dbReference type="Gene3D" id="2.60.40.1760">
    <property type="entry name" value="glycosyl hydrolase (family 31)"/>
    <property type="match status" value="1"/>
</dbReference>
<dbReference type="SMART" id="SM00387">
    <property type="entry name" value="HATPase_c"/>
    <property type="match status" value="1"/>
</dbReference>
<proteinExistence type="inferred from homology"/>
<dbReference type="SUPFAM" id="SSF47384">
    <property type="entry name" value="Homodimeric domain of signal transducing histidine kinase"/>
    <property type="match status" value="1"/>
</dbReference>
<dbReference type="SMART" id="SM00091">
    <property type="entry name" value="PAS"/>
    <property type="match status" value="1"/>
</dbReference>
<evidence type="ECO:0000256" key="7">
    <source>
        <dbReference type="ARBA" id="ARBA00022729"/>
    </source>
</evidence>
<evidence type="ECO:0000256" key="8">
    <source>
        <dbReference type="ARBA" id="ARBA00022801"/>
    </source>
</evidence>
<evidence type="ECO:0000256" key="9">
    <source>
        <dbReference type="ARBA" id="ARBA00023180"/>
    </source>
</evidence>
<evidence type="ECO:0000256" key="10">
    <source>
        <dbReference type="ARBA" id="ARBA00023277"/>
    </source>
</evidence>
<dbReference type="PROSITE" id="PS50112">
    <property type="entry name" value="PAS"/>
    <property type="match status" value="1"/>
</dbReference>
<feature type="domain" description="Histidine kinase" evidence="18">
    <location>
        <begin position="1280"/>
        <end position="1546"/>
    </location>
</feature>
<dbReference type="EMBL" id="LT853701">
    <property type="protein sequence ID" value="SMQ54680.1"/>
    <property type="molecule type" value="Genomic_DNA"/>
</dbReference>
<evidence type="ECO:0000256" key="5">
    <source>
        <dbReference type="ARBA" id="ARBA00022525"/>
    </source>
</evidence>
<evidence type="ECO:0000256" key="1">
    <source>
        <dbReference type="ARBA" id="ARBA00000448"/>
    </source>
</evidence>
<reference evidence="21 22" key="1">
    <citation type="submission" date="2016-06" db="EMBL/GenBank/DDBJ databases">
        <authorList>
            <person name="Kjaerup R.B."/>
            <person name="Dalgaard T.S."/>
            <person name="Juul-Madsen H.R."/>
        </authorList>
    </citation>
    <scope>NUCLEOTIDE SEQUENCE [LARGE SCALE GENOMIC DNA]</scope>
</reference>
<feature type="region of interest" description="Disordered" evidence="16">
    <location>
        <begin position="1576"/>
        <end position="1669"/>
    </location>
</feature>
<dbReference type="CDD" id="cd14752">
    <property type="entry name" value="GH31_N"/>
    <property type="match status" value="1"/>
</dbReference>
<dbReference type="CDD" id="cd17546">
    <property type="entry name" value="REC_hyHK_CKI1_RcsC-like"/>
    <property type="match status" value="1"/>
</dbReference>
<feature type="compositionally biased region" description="Basic and acidic residues" evidence="16">
    <location>
        <begin position="1619"/>
        <end position="1647"/>
    </location>
</feature>
<dbReference type="SUPFAM" id="SSF51445">
    <property type="entry name" value="(Trans)glycosidases"/>
    <property type="match status" value="1"/>
</dbReference>
<dbReference type="GO" id="GO:0030246">
    <property type="term" value="F:carbohydrate binding"/>
    <property type="evidence" value="ECO:0007669"/>
    <property type="project" value="InterPro"/>
</dbReference>
<evidence type="ECO:0000259" key="20">
    <source>
        <dbReference type="PROSITE" id="PS50112"/>
    </source>
</evidence>
<dbReference type="InterPro" id="IPR048395">
    <property type="entry name" value="Glyco_hydro_31_C"/>
</dbReference>
<dbReference type="SUPFAM" id="SSF52172">
    <property type="entry name" value="CheY-like"/>
    <property type="match status" value="1"/>
</dbReference>
<dbReference type="PROSITE" id="PS50109">
    <property type="entry name" value="HIS_KIN"/>
    <property type="match status" value="1"/>
</dbReference>
<evidence type="ECO:0000256" key="4">
    <source>
        <dbReference type="ARBA" id="ARBA00007806"/>
    </source>
</evidence>
<keyword evidence="5" id="KW-0964">Secreted</keyword>
<dbReference type="STRING" id="1276538.A0A1X7S587"/>
<dbReference type="Gene3D" id="3.40.50.2300">
    <property type="match status" value="1"/>
</dbReference>
<comment type="similarity">
    <text evidence="4">Belongs to the glycosyl hydrolase 31 family.</text>
</comment>
<keyword evidence="7 17" id="KW-0732">Signal</keyword>
<dbReference type="CDD" id="cd00082">
    <property type="entry name" value="HisKA"/>
    <property type="match status" value="1"/>
</dbReference>
<dbReference type="InterPro" id="IPR000322">
    <property type="entry name" value="Glyco_hydro_31_TIM"/>
</dbReference>
<dbReference type="InterPro" id="IPR000014">
    <property type="entry name" value="PAS"/>
</dbReference>
<evidence type="ECO:0000256" key="15">
    <source>
        <dbReference type="PROSITE-ProRule" id="PRU00169"/>
    </source>
</evidence>
<keyword evidence="10" id="KW-0119">Carbohydrate metabolism</keyword>
<dbReference type="Pfam" id="PF00072">
    <property type="entry name" value="Response_reg"/>
    <property type="match status" value="1"/>
</dbReference>
<evidence type="ECO:0000256" key="13">
    <source>
        <dbReference type="ARBA" id="ARBA00023326"/>
    </source>
</evidence>
<comment type="subcellular location">
    <subcellularLocation>
        <location evidence="3">Secreted</location>
    </subcellularLocation>
</comment>
<keyword evidence="8" id="KW-0378">Hydrolase</keyword>
<dbReference type="InterPro" id="IPR011013">
    <property type="entry name" value="Gal_mutarotase_sf_dom"/>
</dbReference>
<dbReference type="PROSITE" id="PS50110">
    <property type="entry name" value="RESPONSE_REGULATORY"/>
    <property type="match status" value="1"/>
</dbReference>
<dbReference type="PANTHER" id="PTHR22762:SF67">
    <property type="entry name" value="ALPHA_BETA-GLUCOSIDASE AGDC-RELATED"/>
    <property type="match status" value="1"/>
</dbReference>
<dbReference type="Pfam" id="PF02518">
    <property type="entry name" value="HATPase_c"/>
    <property type="match status" value="1"/>
</dbReference>
<dbReference type="InterPro" id="IPR025887">
    <property type="entry name" value="Glyco_hydro_31_N_dom"/>
</dbReference>
<keyword evidence="12" id="KW-0961">Cell wall biogenesis/degradation</keyword>
<evidence type="ECO:0000256" key="6">
    <source>
        <dbReference type="ARBA" id="ARBA00022553"/>
    </source>
</evidence>
<dbReference type="SUPFAM" id="SSF55785">
    <property type="entry name" value="PYP-like sensor domain (PAS domain)"/>
    <property type="match status" value="1"/>
</dbReference>
<evidence type="ECO:0000259" key="18">
    <source>
        <dbReference type="PROSITE" id="PS50109"/>
    </source>
</evidence>
<dbReference type="PRINTS" id="PR00344">
    <property type="entry name" value="BCTRLSENSOR"/>
</dbReference>
<feature type="domain" description="Response regulatory" evidence="19">
    <location>
        <begin position="1673"/>
        <end position="1801"/>
    </location>
</feature>
<name>A0A1X7S587_ZYMT9</name>
<evidence type="ECO:0000256" key="14">
    <source>
        <dbReference type="ARBA" id="ARBA00025512"/>
    </source>
</evidence>